<dbReference type="Proteomes" id="UP000037425">
    <property type="component" value="Unassembled WGS sequence"/>
</dbReference>
<reference evidence="3" key="1">
    <citation type="submission" date="2015-07" db="EMBL/GenBank/DDBJ databases">
        <title>Whole genome sequence of an Ensifer adhaerens strain isolated from a cave pool in the Wind Cave National Park.</title>
        <authorList>
            <person name="Eng W.W.H."/>
            <person name="Gan H.M."/>
            <person name="Barton H.A."/>
            <person name="Savka M.A."/>
        </authorList>
    </citation>
    <scope>NUCLEOTIDE SEQUENCE [LARGE SCALE GENOMIC DNA]</scope>
    <source>
        <strain evidence="3">SD006</strain>
    </source>
</reference>
<proteinExistence type="predicted"/>
<accession>A0A0L8BPV6</accession>
<sequence length="112" mass="11549">MPHRPILTLALVAATGFVATGAHASSGDAWEEFRADVSEKCIAAAPSLDKPVVVVDPFGSESFGLALVSGKPKGAENAVTQICVYDKQKKTVEIGGELAPDTVTVVAPATEQ</sequence>
<gene>
    <name evidence="2" type="ORF">AC244_20990</name>
</gene>
<evidence type="ECO:0000313" key="2">
    <source>
        <dbReference type="EMBL" id="KOF16742.1"/>
    </source>
</evidence>
<feature type="chain" id="PRO_5005581056" evidence="1">
    <location>
        <begin position="25"/>
        <end position="112"/>
    </location>
</feature>
<dbReference type="RefSeq" id="WP_053250741.1">
    <property type="nucleotide sequence ID" value="NZ_LGAP01000015.1"/>
</dbReference>
<keyword evidence="1" id="KW-0732">Signal</keyword>
<dbReference type="AlphaFoldDB" id="A0A0L8BPV6"/>
<dbReference type="PATRIC" id="fig|106592.7.peg.2038"/>
<dbReference type="EMBL" id="LGAP01000015">
    <property type="protein sequence ID" value="KOF16742.1"/>
    <property type="molecule type" value="Genomic_DNA"/>
</dbReference>
<feature type="signal peptide" evidence="1">
    <location>
        <begin position="1"/>
        <end position="24"/>
    </location>
</feature>
<name>A0A0L8BPV6_ENSAD</name>
<evidence type="ECO:0000313" key="3">
    <source>
        <dbReference type="Proteomes" id="UP000037425"/>
    </source>
</evidence>
<organism evidence="2 3">
    <name type="scientific">Ensifer adhaerens</name>
    <name type="common">Sinorhizobium morelense</name>
    <dbReference type="NCBI Taxonomy" id="106592"/>
    <lineage>
        <taxon>Bacteria</taxon>
        <taxon>Pseudomonadati</taxon>
        <taxon>Pseudomonadota</taxon>
        <taxon>Alphaproteobacteria</taxon>
        <taxon>Hyphomicrobiales</taxon>
        <taxon>Rhizobiaceae</taxon>
        <taxon>Sinorhizobium/Ensifer group</taxon>
        <taxon>Ensifer</taxon>
    </lineage>
</organism>
<dbReference type="OrthoDB" id="7776561at2"/>
<protein>
    <submittedName>
        <fullName evidence="2">Uncharacterized protein</fullName>
    </submittedName>
</protein>
<comment type="caution">
    <text evidence="2">The sequence shown here is derived from an EMBL/GenBank/DDBJ whole genome shotgun (WGS) entry which is preliminary data.</text>
</comment>
<evidence type="ECO:0000256" key="1">
    <source>
        <dbReference type="SAM" id="SignalP"/>
    </source>
</evidence>